<reference evidence="5 6" key="1">
    <citation type="submission" date="2020-05" db="EMBL/GenBank/DDBJ databases">
        <title>Nakamurella sp. DB0629 isolated from air conditioner.</title>
        <authorList>
            <person name="Kim D.H."/>
            <person name="Kim D.-U."/>
        </authorList>
    </citation>
    <scope>NUCLEOTIDE SEQUENCE [LARGE SCALE GENOMIC DNA]</scope>
    <source>
        <strain evidence="5 6">DB0629</strain>
    </source>
</reference>
<evidence type="ECO:0000256" key="1">
    <source>
        <dbReference type="ARBA" id="ARBA00001971"/>
    </source>
</evidence>
<keyword evidence="3 4" id="KW-0408">Iron</keyword>
<dbReference type="InterPro" id="IPR050121">
    <property type="entry name" value="Cytochrome_P450_monoxygenase"/>
</dbReference>
<name>A0A849ACY5_9ACTN</name>
<organism evidence="5 6">
    <name type="scientific">Nakamurella aerolata</name>
    <dbReference type="NCBI Taxonomy" id="1656892"/>
    <lineage>
        <taxon>Bacteria</taxon>
        <taxon>Bacillati</taxon>
        <taxon>Actinomycetota</taxon>
        <taxon>Actinomycetes</taxon>
        <taxon>Nakamurellales</taxon>
        <taxon>Nakamurellaceae</taxon>
        <taxon>Nakamurella</taxon>
    </lineage>
</organism>
<sequence>MRTDPLGFVTDLHRRYGDVTSHQVDADTVIVVHRPDLARQLLTGNGANYTKLDTPDDHMLRPLLGNGLLTSTGAEWSKQRQTAAPAFRPHRVRQFDTLMTQAAAALADRLALAPPETEVAVDHQFTSLTLRIVVEAILSMRLDGVGDGFGRAVDAVNSYIGHDAVTDPGGAGPSRLSFEQAKGFLELVTTTLIAARRTTAEQTPQPDSAGGDLLTAMMAGESTLTERELLDQVLTLIMAGHETTAKSLTWSVFLLDRHPDWRMRLENEVDRVLGTAAGPRLPTAADLARLPLCGRVIREALRLYPPIWLTSRRAIGPDRLDGYRVEAGDLVCVSQWVLHRDPRYWPHPERFDPDRFADPAQLTPHAYLPFGGGERICIGQHFALLEATLVLATLVSRLRLRLRAGTEVEPEALVTLRPRGGMPMTVQRR</sequence>
<comment type="similarity">
    <text evidence="2 4">Belongs to the cytochrome P450 family.</text>
</comment>
<evidence type="ECO:0000256" key="2">
    <source>
        <dbReference type="ARBA" id="ARBA00010617"/>
    </source>
</evidence>
<keyword evidence="3 4" id="KW-0479">Metal-binding</keyword>
<evidence type="ECO:0000313" key="5">
    <source>
        <dbReference type="EMBL" id="NNG37446.1"/>
    </source>
</evidence>
<comment type="caution">
    <text evidence="5">The sequence shown here is derived from an EMBL/GenBank/DDBJ whole genome shotgun (WGS) entry which is preliminary data.</text>
</comment>
<dbReference type="Proteomes" id="UP000562984">
    <property type="component" value="Unassembled WGS sequence"/>
</dbReference>
<evidence type="ECO:0000313" key="6">
    <source>
        <dbReference type="Proteomes" id="UP000562984"/>
    </source>
</evidence>
<keyword evidence="3 4" id="KW-0349">Heme</keyword>
<dbReference type="Pfam" id="PF00067">
    <property type="entry name" value="p450"/>
    <property type="match status" value="1"/>
</dbReference>
<accession>A0A849ACY5</accession>
<dbReference type="PANTHER" id="PTHR24305:SF166">
    <property type="entry name" value="CYTOCHROME P450 12A4, MITOCHONDRIAL-RELATED"/>
    <property type="match status" value="1"/>
</dbReference>
<dbReference type="InterPro" id="IPR036396">
    <property type="entry name" value="Cyt_P450_sf"/>
</dbReference>
<protein>
    <submittedName>
        <fullName evidence="5">Cytochrome P450</fullName>
    </submittedName>
</protein>
<dbReference type="PANTHER" id="PTHR24305">
    <property type="entry name" value="CYTOCHROME P450"/>
    <property type="match status" value="1"/>
</dbReference>
<keyword evidence="6" id="KW-1185">Reference proteome</keyword>
<evidence type="ECO:0000256" key="4">
    <source>
        <dbReference type="RuleBase" id="RU000461"/>
    </source>
</evidence>
<dbReference type="GO" id="GO:0004497">
    <property type="term" value="F:monooxygenase activity"/>
    <property type="evidence" value="ECO:0007669"/>
    <property type="project" value="UniProtKB-KW"/>
</dbReference>
<keyword evidence="4" id="KW-0560">Oxidoreductase</keyword>
<dbReference type="InterPro" id="IPR001128">
    <property type="entry name" value="Cyt_P450"/>
</dbReference>
<dbReference type="AlphaFoldDB" id="A0A849ACY5"/>
<dbReference type="InterPro" id="IPR017972">
    <property type="entry name" value="Cyt_P450_CS"/>
</dbReference>
<keyword evidence="4" id="KW-0503">Monooxygenase</keyword>
<dbReference type="GO" id="GO:0016705">
    <property type="term" value="F:oxidoreductase activity, acting on paired donors, with incorporation or reduction of molecular oxygen"/>
    <property type="evidence" value="ECO:0007669"/>
    <property type="project" value="InterPro"/>
</dbReference>
<dbReference type="GO" id="GO:0020037">
    <property type="term" value="F:heme binding"/>
    <property type="evidence" value="ECO:0007669"/>
    <property type="project" value="InterPro"/>
</dbReference>
<feature type="binding site" description="axial binding residue" evidence="3">
    <location>
        <position position="377"/>
    </location>
    <ligand>
        <name>heme</name>
        <dbReference type="ChEBI" id="CHEBI:30413"/>
    </ligand>
    <ligandPart>
        <name>Fe</name>
        <dbReference type="ChEBI" id="CHEBI:18248"/>
    </ligandPart>
</feature>
<dbReference type="RefSeq" id="WP_171201140.1">
    <property type="nucleotide sequence ID" value="NZ_JABEND010000013.1"/>
</dbReference>
<dbReference type="PRINTS" id="PR00463">
    <property type="entry name" value="EP450I"/>
</dbReference>
<dbReference type="EMBL" id="JABEND010000013">
    <property type="protein sequence ID" value="NNG37446.1"/>
    <property type="molecule type" value="Genomic_DNA"/>
</dbReference>
<dbReference type="GO" id="GO:0005506">
    <property type="term" value="F:iron ion binding"/>
    <property type="evidence" value="ECO:0007669"/>
    <property type="project" value="InterPro"/>
</dbReference>
<evidence type="ECO:0000256" key="3">
    <source>
        <dbReference type="PIRSR" id="PIRSR602401-1"/>
    </source>
</evidence>
<dbReference type="SUPFAM" id="SSF48264">
    <property type="entry name" value="Cytochrome P450"/>
    <property type="match status" value="1"/>
</dbReference>
<dbReference type="Gene3D" id="1.10.630.10">
    <property type="entry name" value="Cytochrome P450"/>
    <property type="match status" value="1"/>
</dbReference>
<dbReference type="PROSITE" id="PS00086">
    <property type="entry name" value="CYTOCHROME_P450"/>
    <property type="match status" value="1"/>
</dbReference>
<comment type="cofactor">
    <cofactor evidence="1 3">
        <name>heme</name>
        <dbReference type="ChEBI" id="CHEBI:30413"/>
    </cofactor>
</comment>
<proteinExistence type="inferred from homology"/>
<dbReference type="PRINTS" id="PR00385">
    <property type="entry name" value="P450"/>
</dbReference>
<dbReference type="InterPro" id="IPR002401">
    <property type="entry name" value="Cyt_P450_E_grp-I"/>
</dbReference>
<gene>
    <name evidence="5" type="ORF">HKD39_17415</name>
</gene>